<proteinExistence type="predicted"/>
<dbReference type="AlphaFoldDB" id="A0ABD6ATA4"/>
<keyword evidence="1" id="KW-1133">Transmembrane helix</keyword>
<comment type="caution">
    <text evidence="2">The sequence shown here is derived from an EMBL/GenBank/DDBJ whole genome shotgun (WGS) entry which is preliminary data.</text>
</comment>
<feature type="transmembrane region" description="Helical" evidence="1">
    <location>
        <begin position="214"/>
        <end position="234"/>
    </location>
</feature>
<feature type="transmembrane region" description="Helical" evidence="1">
    <location>
        <begin position="36"/>
        <end position="55"/>
    </location>
</feature>
<dbReference type="Pfam" id="PF06772">
    <property type="entry name" value="LtrA"/>
    <property type="match status" value="1"/>
</dbReference>
<dbReference type="InterPro" id="IPR010640">
    <property type="entry name" value="Low_temperature_requirement_A"/>
</dbReference>
<feature type="transmembrane region" description="Helical" evidence="1">
    <location>
        <begin position="240"/>
        <end position="259"/>
    </location>
</feature>
<dbReference type="Proteomes" id="UP001597187">
    <property type="component" value="Unassembled WGS sequence"/>
</dbReference>
<feature type="transmembrane region" description="Helical" evidence="1">
    <location>
        <begin position="117"/>
        <end position="138"/>
    </location>
</feature>
<organism evidence="2 3">
    <name type="scientific">Halomarina rubra</name>
    <dbReference type="NCBI Taxonomy" id="2071873"/>
    <lineage>
        <taxon>Archaea</taxon>
        <taxon>Methanobacteriati</taxon>
        <taxon>Methanobacteriota</taxon>
        <taxon>Stenosarchaea group</taxon>
        <taxon>Halobacteria</taxon>
        <taxon>Halobacteriales</taxon>
        <taxon>Natronomonadaceae</taxon>
        <taxon>Halomarina</taxon>
    </lineage>
</organism>
<keyword evidence="3" id="KW-1185">Reference proteome</keyword>
<dbReference type="PANTHER" id="PTHR36840">
    <property type="entry name" value="BLL5714 PROTEIN"/>
    <property type="match status" value="1"/>
</dbReference>
<dbReference type="RefSeq" id="WP_250872471.1">
    <property type="nucleotide sequence ID" value="NZ_JALXFV010000002.1"/>
</dbReference>
<feature type="transmembrane region" description="Helical" evidence="1">
    <location>
        <begin position="91"/>
        <end position="111"/>
    </location>
</feature>
<dbReference type="EMBL" id="JBHUDC010000002">
    <property type="protein sequence ID" value="MFD1512493.1"/>
    <property type="molecule type" value="Genomic_DNA"/>
</dbReference>
<reference evidence="2 3" key="1">
    <citation type="journal article" date="2019" name="Int. J. Syst. Evol. Microbiol.">
        <title>The Global Catalogue of Microorganisms (GCM) 10K type strain sequencing project: providing services to taxonomists for standard genome sequencing and annotation.</title>
        <authorList>
            <consortium name="The Broad Institute Genomics Platform"/>
            <consortium name="The Broad Institute Genome Sequencing Center for Infectious Disease"/>
            <person name="Wu L."/>
            <person name="Ma J."/>
        </authorList>
    </citation>
    <scope>NUCLEOTIDE SEQUENCE [LARGE SCALE GENOMIC DNA]</scope>
    <source>
        <strain evidence="2 3">CGMCC 1.12563</strain>
    </source>
</reference>
<sequence length="410" mass="44181">MRAVRFHPRGVRRPVVRPPAVYGDSDSPRHATWLELFFDLVFVVALAELGLFLHHHLTPMGLVQFAGLFAIVWWVWLAISYYCDTYDTDDGLSNVVLVVAMFAVIFLSATIEDSLSGGSFAFAAAVLALRGITTGLHLRAQYLDTEARPFVLSWIGLEVLVTSVWALSLLVPEPGRFGLWIASYVISLAGISVVYLGFETIVVQISHFPERLGLFTILVLGETILAVAVGTSVPEWGPRILVLCASGFAIAVAVWWLYFEHFDDEVIDRVLTDDGDWRLARQEGLSYIFAHYPVHAGIIAIGVGVEAAIEATLGGTTMGLSERVAICAGVGAFLLGSSVAQRVIEPPLGLDDRSLAARLGVVVFLVLLGVLGEGLVSLVVVGLVAASLAGLMTLERTGGRAEQSPARVEI</sequence>
<keyword evidence="1" id="KW-0812">Transmembrane</keyword>
<keyword evidence="1" id="KW-0472">Membrane</keyword>
<feature type="transmembrane region" description="Helical" evidence="1">
    <location>
        <begin position="61"/>
        <end position="79"/>
    </location>
</feature>
<evidence type="ECO:0000313" key="2">
    <source>
        <dbReference type="EMBL" id="MFD1512493.1"/>
    </source>
</evidence>
<evidence type="ECO:0000313" key="3">
    <source>
        <dbReference type="Proteomes" id="UP001597187"/>
    </source>
</evidence>
<feature type="transmembrane region" description="Helical" evidence="1">
    <location>
        <begin position="150"/>
        <end position="171"/>
    </location>
</feature>
<dbReference type="PANTHER" id="PTHR36840:SF1">
    <property type="entry name" value="BLL5714 PROTEIN"/>
    <property type="match status" value="1"/>
</dbReference>
<accession>A0ABD6ATA4</accession>
<protein>
    <submittedName>
        <fullName evidence="2">Low temperature requirement protein A</fullName>
    </submittedName>
</protein>
<gene>
    <name evidence="2" type="ORF">ACFSBT_04260</name>
</gene>
<name>A0ABD6ATA4_9EURY</name>
<evidence type="ECO:0000256" key="1">
    <source>
        <dbReference type="SAM" id="Phobius"/>
    </source>
</evidence>
<feature type="transmembrane region" description="Helical" evidence="1">
    <location>
        <begin position="364"/>
        <end position="391"/>
    </location>
</feature>
<feature type="transmembrane region" description="Helical" evidence="1">
    <location>
        <begin position="177"/>
        <end position="202"/>
    </location>
</feature>